<evidence type="ECO:0000256" key="1">
    <source>
        <dbReference type="SAM" id="MobiDB-lite"/>
    </source>
</evidence>
<sequence length="746" mass="82026">MAKVLFVLTVPAETEDKDVVKSVDRNGEQESKNKIVTSGESLELTADNTSEKRLNASSGWNFDDTLKQADDSEQDQGKKHNTDADGVIDLKKVNRKKSLEEQKADGLKLSESAKNITDIQNNAPEEKDAVDSAGSNNNRKNSLDLLTDEEKSNLIQFLTPELTLLEQVKDVLEYSNVSGVNWNSTDDEMHIGMFITDDGERCEEILQRLTLLKISISVFPASISIASLTKKDEAEQVKQRLEKEDKLAQKVSEFKKSIKSRLVVAQVVDSVKSDALFTFDFLMLVMLASMVAVMGLLEASSVALVASMLVSPLMGPIIAGVFGTVIQNMDLLKVGFRSEIKGLCLCIIMGFVSGFIPAILETVGAKWRATNSWPTIEMSTRGSLRSLLVGVLIAIPSGAGVALSILGGKVGSLVGVAISASLLPPAVNAGLLWANALVVTFRPPLINYSSIANSSDNGTTVSQPEYKGHLKCPAFKDNEFVPEYFCDMARESVVLGVVSLLLTILNIVCIIIMGIVVLKIKEVAPIHSGPAAENQFFGEDIKIARESNTTNKGQTSAILGKKFLQEYRKVKNELGVEIDSNQDEEELHQIVEEVEESQSVKEIADLMPHKPKRWSVYLHDDSQDEEKAYRTIQIGSLPYNGFASEDSVQMRRRHVSHGDKRPVSETSDSHINTYFTIHRLPSPRSTTNRFHMPKSMFVSPKIGRFKVDKVAEKSSEKGAKSARSPVPKIKIDPSENVPLVSYIKEI</sequence>
<dbReference type="EMBL" id="CAXITT010000668">
    <property type="protein sequence ID" value="CAL1545025.1"/>
    <property type="molecule type" value="Genomic_DNA"/>
</dbReference>
<dbReference type="Pfam" id="PF04087">
    <property type="entry name" value="DUF389"/>
    <property type="match status" value="1"/>
</dbReference>
<proteinExistence type="predicted"/>
<feature type="compositionally biased region" description="Basic and acidic residues" evidence="1">
    <location>
        <begin position="710"/>
        <end position="719"/>
    </location>
</feature>
<feature type="transmembrane region" description="Helical" evidence="2">
    <location>
        <begin position="303"/>
        <end position="322"/>
    </location>
</feature>
<dbReference type="PANTHER" id="PTHR20992">
    <property type="entry name" value="AT15442P-RELATED"/>
    <property type="match status" value="1"/>
</dbReference>
<comment type="caution">
    <text evidence="3">The sequence shown here is derived from an EMBL/GenBank/DDBJ whole genome shotgun (WGS) entry which is preliminary data.</text>
</comment>
<feature type="region of interest" description="Disordered" evidence="1">
    <location>
        <begin position="19"/>
        <end position="89"/>
    </location>
</feature>
<keyword evidence="2" id="KW-0812">Transmembrane</keyword>
<dbReference type="InterPro" id="IPR005240">
    <property type="entry name" value="DUF389"/>
</dbReference>
<feature type="transmembrane region" description="Helical" evidence="2">
    <location>
        <begin position="387"/>
        <end position="406"/>
    </location>
</feature>
<protein>
    <submittedName>
        <fullName evidence="3">Uncharacterized protein</fullName>
    </submittedName>
</protein>
<feature type="transmembrane region" description="Helical" evidence="2">
    <location>
        <begin position="343"/>
        <end position="367"/>
    </location>
</feature>
<evidence type="ECO:0000256" key="2">
    <source>
        <dbReference type="SAM" id="Phobius"/>
    </source>
</evidence>
<keyword evidence="4" id="KW-1185">Reference proteome</keyword>
<feature type="region of interest" description="Disordered" evidence="1">
    <location>
        <begin position="710"/>
        <end position="732"/>
    </location>
</feature>
<name>A0AAV2IDT9_LYMST</name>
<dbReference type="AlphaFoldDB" id="A0AAV2IDT9"/>
<dbReference type="Proteomes" id="UP001497497">
    <property type="component" value="Unassembled WGS sequence"/>
</dbReference>
<keyword evidence="2" id="KW-0472">Membrane</keyword>
<feature type="transmembrane region" description="Helical" evidence="2">
    <location>
        <begin position="493"/>
        <end position="518"/>
    </location>
</feature>
<evidence type="ECO:0000313" key="3">
    <source>
        <dbReference type="EMBL" id="CAL1545025.1"/>
    </source>
</evidence>
<keyword evidence="2" id="KW-1133">Transmembrane helix</keyword>
<feature type="compositionally biased region" description="Basic and acidic residues" evidence="1">
    <location>
        <begin position="19"/>
        <end position="33"/>
    </location>
</feature>
<feature type="transmembrane region" description="Helical" evidence="2">
    <location>
        <begin position="276"/>
        <end position="297"/>
    </location>
</feature>
<gene>
    <name evidence="3" type="ORF">GSLYS_00018508001</name>
</gene>
<reference evidence="3 4" key="1">
    <citation type="submission" date="2024-04" db="EMBL/GenBank/DDBJ databases">
        <authorList>
            <consortium name="Genoscope - CEA"/>
            <person name="William W."/>
        </authorList>
    </citation>
    <scope>NUCLEOTIDE SEQUENCE [LARGE SCALE GENOMIC DNA]</scope>
</reference>
<evidence type="ECO:0000313" key="4">
    <source>
        <dbReference type="Proteomes" id="UP001497497"/>
    </source>
</evidence>
<accession>A0AAV2IDT9</accession>
<organism evidence="3 4">
    <name type="scientific">Lymnaea stagnalis</name>
    <name type="common">Great pond snail</name>
    <name type="synonym">Helix stagnalis</name>
    <dbReference type="NCBI Taxonomy" id="6523"/>
    <lineage>
        <taxon>Eukaryota</taxon>
        <taxon>Metazoa</taxon>
        <taxon>Spiralia</taxon>
        <taxon>Lophotrochozoa</taxon>
        <taxon>Mollusca</taxon>
        <taxon>Gastropoda</taxon>
        <taxon>Heterobranchia</taxon>
        <taxon>Euthyneura</taxon>
        <taxon>Panpulmonata</taxon>
        <taxon>Hygrophila</taxon>
        <taxon>Lymnaeoidea</taxon>
        <taxon>Lymnaeidae</taxon>
        <taxon>Lymnaea</taxon>
    </lineage>
</organism>
<dbReference type="PANTHER" id="PTHR20992:SF9">
    <property type="entry name" value="AT15442P-RELATED"/>
    <property type="match status" value="1"/>
</dbReference>
<feature type="region of interest" description="Disordered" evidence="1">
    <location>
        <begin position="115"/>
        <end position="141"/>
    </location>
</feature>
<feature type="compositionally biased region" description="Basic and acidic residues" evidence="1">
    <location>
        <begin position="64"/>
        <end position="89"/>
    </location>
</feature>
<feature type="transmembrane region" description="Helical" evidence="2">
    <location>
        <begin position="413"/>
        <end position="434"/>
    </location>
</feature>